<evidence type="ECO:0000259" key="1">
    <source>
        <dbReference type="Pfam" id="PF01408"/>
    </source>
</evidence>
<evidence type="ECO:0000313" key="4">
    <source>
        <dbReference type="Proteomes" id="UP001209803"/>
    </source>
</evidence>
<dbReference type="PANTHER" id="PTHR43377:SF8">
    <property type="entry name" value="BLR3664 PROTEIN"/>
    <property type="match status" value="1"/>
</dbReference>
<feature type="domain" description="Gfo/Idh/MocA-like oxidoreductase N-terminal" evidence="1">
    <location>
        <begin position="6"/>
        <end position="122"/>
    </location>
</feature>
<name>A0ABY8F4E4_9HYPH</name>
<dbReference type="SUPFAM" id="SSF51735">
    <property type="entry name" value="NAD(P)-binding Rossmann-fold domains"/>
    <property type="match status" value="1"/>
</dbReference>
<dbReference type="InterPro" id="IPR000683">
    <property type="entry name" value="Gfo/Idh/MocA-like_OxRdtase_N"/>
</dbReference>
<keyword evidence="4" id="KW-1185">Reference proteome</keyword>
<dbReference type="Pfam" id="PF01408">
    <property type="entry name" value="GFO_IDH_MocA"/>
    <property type="match status" value="1"/>
</dbReference>
<organism evidence="3 4">
    <name type="scientific">Roseibium porphyridii</name>
    <dbReference type="NCBI Taxonomy" id="2866279"/>
    <lineage>
        <taxon>Bacteria</taxon>
        <taxon>Pseudomonadati</taxon>
        <taxon>Pseudomonadota</taxon>
        <taxon>Alphaproteobacteria</taxon>
        <taxon>Hyphomicrobiales</taxon>
        <taxon>Stappiaceae</taxon>
        <taxon>Roseibium</taxon>
    </lineage>
</organism>
<reference evidence="3 4" key="1">
    <citation type="submission" date="2023-03" db="EMBL/GenBank/DDBJ databases">
        <title>Roseibium porphyridii sp. nov. and Roseibium rhodosorbium sp. nov. isolated from marine algae, Porphyridium cruentum and Rhodosorus marinus, respectively.</title>
        <authorList>
            <person name="Lee M.W."/>
            <person name="Choi B.J."/>
            <person name="Lee J.K."/>
            <person name="Choi D.G."/>
            <person name="Baek J.H."/>
            <person name="Bayburt H."/>
            <person name="Kim J.M."/>
            <person name="Han D.M."/>
            <person name="Kim K.H."/>
            <person name="Jeon C.O."/>
        </authorList>
    </citation>
    <scope>NUCLEOTIDE SEQUENCE [LARGE SCALE GENOMIC DNA]</scope>
    <source>
        <strain evidence="3 4">KMA01</strain>
    </source>
</reference>
<dbReference type="InterPro" id="IPR055170">
    <property type="entry name" value="GFO_IDH_MocA-like_dom"/>
</dbReference>
<dbReference type="Gene3D" id="3.30.360.10">
    <property type="entry name" value="Dihydrodipicolinate Reductase, domain 2"/>
    <property type="match status" value="1"/>
</dbReference>
<dbReference type="RefSeq" id="WP_265679773.1">
    <property type="nucleotide sequence ID" value="NZ_CP120863.1"/>
</dbReference>
<dbReference type="SUPFAM" id="SSF55347">
    <property type="entry name" value="Glyceraldehyde-3-phosphate dehydrogenase-like, C-terminal domain"/>
    <property type="match status" value="1"/>
</dbReference>
<dbReference type="EMBL" id="CP120863">
    <property type="protein sequence ID" value="WFE90370.1"/>
    <property type="molecule type" value="Genomic_DNA"/>
</dbReference>
<dbReference type="PANTHER" id="PTHR43377">
    <property type="entry name" value="BILIVERDIN REDUCTASE A"/>
    <property type="match status" value="1"/>
</dbReference>
<sequence length="357" mass="38762">MDRNVRLAIAGFGLVGRRHGDAIATTSGVDLVAVIEPGEAGQKAAADQGLPCFNNIEEFFARSHADGMILATPNSLHVPQAMTCIDYGCPVLVEKPIATTSDDARVLVQHANKKTVPLLVGHHRRHNPLIERAKKTIETGDLGQIRAVQATCWFYKPDHYFETAEWRKKNGAGPIAVNLVHDIDLIRYLCGEIRTVRAVASPSARGFENEDVASALLELENGAIGTVSVSDGIVAPWSWELTSREYPIYPPTSESSYLIGGSRGSLSIPDLRLWHYPGRDPDWWSPLSATALTRDATDPLVNQIKNFADVIAHGAQPLVAGEEGLKSLQVIEAIQYSAENDETVALKSDQVSVELAS</sequence>
<dbReference type="Gene3D" id="3.40.50.720">
    <property type="entry name" value="NAD(P)-binding Rossmann-like Domain"/>
    <property type="match status" value="1"/>
</dbReference>
<gene>
    <name evidence="3" type="ORF">K1718_03185</name>
</gene>
<evidence type="ECO:0000259" key="2">
    <source>
        <dbReference type="Pfam" id="PF22725"/>
    </source>
</evidence>
<proteinExistence type="predicted"/>
<dbReference type="InterPro" id="IPR036291">
    <property type="entry name" value="NAD(P)-bd_dom_sf"/>
</dbReference>
<protein>
    <submittedName>
        <fullName evidence="3">Gfo/Idh/MocA family oxidoreductase</fullName>
    </submittedName>
</protein>
<dbReference type="InterPro" id="IPR051450">
    <property type="entry name" value="Gfo/Idh/MocA_Oxidoreductases"/>
</dbReference>
<evidence type="ECO:0000313" key="3">
    <source>
        <dbReference type="EMBL" id="WFE90370.1"/>
    </source>
</evidence>
<feature type="domain" description="GFO/IDH/MocA-like oxidoreductase" evidence="2">
    <location>
        <begin position="131"/>
        <end position="265"/>
    </location>
</feature>
<dbReference type="Proteomes" id="UP001209803">
    <property type="component" value="Chromosome"/>
</dbReference>
<dbReference type="Pfam" id="PF22725">
    <property type="entry name" value="GFO_IDH_MocA_C3"/>
    <property type="match status" value="1"/>
</dbReference>
<accession>A0ABY8F4E4</accession>